<dbReference type="Gene3D" id="2.10.25.10">
    <property type="entry name" value="Laminin"/>
    <property type="match status" value="1"/>
</dbReference>
<dbReference type="InterPro" id="IPR003599">
    <property type="entry name" value="Ig_sub"/>
</dbReference>
<reference evidence="16" key="1">
    <citation type="submission" date="2025-08" db="UniProtKB">
        <authorList>
            <consortium name="RefSeq"/>
        </authorList>
    </citation>
    <scope>IDENTIFICATION</scope>
    <source>
        <tissue evidence="16">Whole sample</tissue>
    </source>
</reference>
<dbReference type="InterPro" id="IPR003598">
    <property type="entry name" value="Ig_sub2"/>
</dbReference>
<dbReference type="InterPro" id="IPR009003">
    <property type="entry name" value="Peptidase_S1_PA"/>
</dbReference>
<evidence type="ECO:0000256" key="10">
    <source>
        <dbReference type="SAM" id="SignalP"/>
    </source>
</evidence>
<dbReference type="SMART" id="SM00042">
    <property type="entry name" value="CUB"/>
    <property type="match status" value="3"/>
</dbReference>
<evidence type="ECO:0000256" key="9">
    <source>
        <dbReference type="RuleBase" id="RU363034"/>
    </source>
</evidence>
<keyword evidence="5 8" id="KW-1015">Disulfide bond</keyword>
<evidence type="ECO:0000256" key="2">
    <source>
        <dbReference type="ARBA" id="ARBA00022525"/>
    </source>
</evidence>
<evidence type="ECO:0000256" key="5">
    <source>
        <dbReference type="ARBA" id="ARBA00023157"/>
    </source>
</evidence>
<feature type="signal peptide" evidence="10">
    <location>
        <begin position="1"/>
        <end position="20"/>
    </location>
</feature>
<dbReference type="Pfam" id="PF00089">
    <property type="entry name" value="Trypsin"/>
    <property type="match status" value="1"/>
</dbReference>
<comment type="subcellular location">
    <subcellularLocation>
        <location evidence="1">Secreted</location>
    </subcellularLocation>
</comment>
<dbReference type="CDD" id="cd00041">
    <property type="entry name" value="CUB"/>
    <property type="match status" value="3"/>
</dbReference>
<dbReference type="CDD" id="cd00054">
    <property type="entry name" value="EGF_CA"/>
    <property type="match status" value="1"/>
</dbReference>
<name>A0A8B8BIL3_CRAVI</name>
<dbReference type="SUPFAM" id="SSF50494">
    <property type="entry name" value="Trypsin-like serine proteases"/>
    <property type="match status" value="1"/>
</dbReference>
<keyword evidence="4 10" id="KW-0732">Signal</keyword>
<keyword evidence="9" id="KW-0378">Hydrolase</keyword>
<dbReference type="SMART" id="SM00020">
    <property type="entry name" value="Tryp_SPc"/>
    <property type="match status" value="1"/>
</dbReference>
<dbReference type="PROSITE" id="PS01180">
    <property type="entry name" value="CUB"/>
    <property type="match status" value="3"/>
</dbReference>
<gene>
    <name evidence="16" type="primary">LOC111110541</name>
</gene>
<dbReference type="PROSITE" id="PS00022">
    <property type="entry name" value="EGF_1"/>
    <property type="match status" value="1"/>
</dbReference>
<dbReference type="PROSITE" id="PS50835">
    <property type="entry name" value="IG_LIKE"/>
    <property type="match status" value="2"/>
</dbReference>
<dbReference type="FunFam" id="2.40.10.10:FF:000054">
    <property type="entry name" value="Complement C1r subcomponent"/>
    <property type="match status" value="1"/>
</dbReference>
<dbReference type="SUPFAM" id="SSF48726">
    <property type="entry name" value="Immunoglobulin"/>
    <property type="match status" value="2"/>
</dbReference>
<evidence type="ECO:0000313" key="16">
    <source>
        <dbReference type="RefSeq" id="XP_022302791.1"/>
    </source>
</evidence>
<dbReference type="PANTHER" id="PTHR24255:SF28">
    <property type="entry name" value="ST14 TRANSMEMBRANE SERINE PROTEASE MATRIPTASE B"/>
    <property type="match status" value="1"/>
</dbReference>
<keyword evidence="9" id="KW-0720">Serine protease</keyword>
<feature type="domain" description="Ig-like" evidence="14">
    <location>
        <begin position="457"/>
        <end position="544"/>
    </location>
</feature>
<dbReference type="Gene3D" id="2.60.120.290">
    <property type="entry name" value="Spermadhesin, CUB domain"/>
    <property type="match status" value="3"/>
</dbReference>
<dbReference type="CDD" id="cd00190">
    <property type="entry name" value="Tryp_SPc"/>
    <property type="match status" value="1"/>
</dbReference>
<sequence>MVFCFLWTVLLWFTFRTVNSAIVPEEFCGGIFEEESSGIINVPSKRGSDYSPNLNCRWEIRARPEERIALVSTEWAVEESTDCTWDYLEIRDGWENSSASSGRFCGYRPLRFLSEYNSVFLYFVSDGFFQDKGFQLTFKTVLKDDSAGCYSMLSRDGYILSPGHPARYPPNQICLYRIQFPAGFGTDLEISFLDVIDETCLFDRLDVYEGPTSHDKSLTTLCGNRRNVTIHSQSNALLLVFTSDYYQEGRGFRIHAKSRDANGLSHDTSCNVTLEREANGTLSSPGYPGDYPNNAHCVTIIRAPVTNHVIQINVTFIEMESYENCSFDSLTIFSTEHPGSAQIGKLCGLPGEEHVFESASGSIRLEFRSDSMIHWRGYQATFQLVPRRVCYPSCPPETVCVNKGGKLTCVVGLRCAVDICNHGDCVQNHQGEFRCYCHQGYTGVFCRTKGGNEKNSTRMVMLRTPSDLEVVRGDREVIECHSSDPSAQYIWLYKGLLLQSDADHITILPGGILDIRNFNEEVQGTYTCIASTATDFIESEFHLTLKEKCHLVVETSPTDTTVKAGSTALFSCFVPAAEKITWFKDGRQAVSTDYAVLAGGFYLKIESARAEDTGNFSCVAEGGGGCSVERYASLTVDQEKTIEVDCGTPPWNFAVPQLSSRISGGRAVTAETIAWHVILRENKQDKTFCGGTLISDRWVVTAAHCFAHYPREFNLPLHKANIDLILGTNRCSGGGGVKRQIKQYIIHPQFAERANYDNDIALVEMAEPVNFTKKIQALCVKPTYVISDLFLSRRAGRRVGRVIGCGQTYEKIEHTPELIHDVYVPIIPRQTCADTNIGTGNFTDSMICAGYERALFGDACYGDSGGSLSMQLSDSQPWVLVGVVSWGVGCDRPGQYGYYTNVGKFYDWIQQTVQ</sequence>
<feature type="disulfide bond" evidence="8">
    <location>
        <begin position="415"/>
        <end position="425"/>
    </location>
</feature>
<dbReference type="Pfam" id="PF00431">
    <property type="entry name" value="CUB"/>
    <property type="match status" value="3"/>
</dbReference>
<dbReference type="PROSITE" id="PS01186">
    <property type="entry name" value="EGF_2"/>
    <property type="match status" value="1"/>
</dbReference>
<dbReference type="SMART" id="SM00408">
    <property type="entry name" value="IGc2"/>
    <property type="match status" value="2"/>
</dbReference>
<dbReference type="FunFam" id="2.60.120.290:FF:000005">
    <property type="entry name" value="Procollagen C-endopeptidase enhancer 1"/>
    <property type="match status" value="1"/>
</dbReference>
<dbReference type="OrthoDB" id="6380398at2759"/>
<dbReference type="InterPro" id="IPR033116">
    <property type="entry name" value="TRYPSIN_SER"/>
</dbReference>
<dbReference type="KEGG" id="cvn:111110541"/>
<dbReference type="GO" id="GO:0004252">
    <property type="term" value="F:serine-type endopeptidase activity"/>
    <property type="evidence" value="ECO:0007669"/>
    <property type="project" value="InterPro"/>
</dbReference>
<feature type="domain" description="EGF-like" evidence="12">
    <location>
        <begin position="411"/>
        <end position="447"/>
    </location>
</feature>
<keyword evidence="15" id="KW-1185">Reference proteome</keyword>
<dbReference type="GO" id="GO:0005615">
    <property type="term" value="C:extracellular space"/>
    <property type="evidence" value="ECO:0007669"/>
    <property type="project" value="TreeGrafter"/>
</dbReference>
<feature type="domain" description="CUB" evidence="11">
    <location>
        <begin position="270"/>
        <end position="385"/>
    </location>
</feature>
<dbReference type="Proteomes" id="UP000694844">
    <property type="component" value="Chromosome 8"/>
</dbReference>
<evidence type="ECO:0000256" key="8">
    <source>
        <dbReference type="PROSITE-ProRule" id="PRU00076"/>
    </source>
</evidence>
<dbReference type="InterPro" id="IPR013783">
    <property type="entry name" value="Ig-like_fold"/>
</dbReference>
<keyword evidence="6" id="KW-0325">Glycoprotein</keyword>
<dbReference type="InterPro" id="IPR001254">
    <property type="entry name" value="Trypsin_dom"/>
</dbReference>
<evidence type="ECO:0000256" key="4">
    <source>
        <dbReference type="ARBA" id="ARBA00022729"/>
    </source>
</evidence>
<evidence type="ECO:0000259" key="12">
    <source>
        <dbReference type="PROSITE" id="PS50026"/>
    </source>
</evidence>
<dbReference type="PANTHER" id="PTHR24255">
    <property type="entry name" value="COMPLEMENT COMPONENT 1, S SUBCOMPONENT-RELATED"/>
    <property type="match status" value="1"/>
</dbReference>
<dbReference type="InterPro" id="IPR035914">
    <property type="entry name" value="Sperma_CUB_dom_sf"/>
</dbReference>
<evidence type="ECO:0000256" key="3">
    <source>
        <dbReference type="ARBA" id="ARBA00022659"/>
    </source>
</evidence>
<evidence type="ECO:0000313" key="15">
    <source>
        <dbReference type="Proteomes" id="UP000694844"/>
    </source>
</evidence>
<dbReference type="PROSITE" id="PS00135">
    <property type="entry name" value="TRYPSIN_SER"/>
    <property type="match status" value="1"/>
</dbReference>
<dbReference type="InterPro" id="IPR001314">
    <property type="entry name" value="Peptidase_S1A"/>
</dbReference>
<dbReference type="FunFam" id="2.40.10.10:FF:000068">
    <property type="entry name" value="transmembrane protease serine 2"/>
    <property type="match status" value="1"/>
</dbReference>
<keyword evidence="9" id="KW-0645">Protease</keyword>
<dbReference type="GeneID" id="111110541"/>
<dbReference type="PROSITE" id="PS50240">
    <property type="entry name" value="TRYPSIN_DOM"/>
    <property type="match status" value="1"/>
</dbReference>
<dbReference type="InterPro" id="IPR000859">
    <property type="entry name" value="CUB_dom"/>
</dbReference>
<dbReference type="SMART" id="SM00181">
    <property type="entry name" value="EGF"/>
    <property type="match status" value="1"/>
</dbReference>
<dbReference type="InterPro" id="IPR018114">
    <property type="entry name" value="TRYPSIN_HIS"/>
</dbReference>
<organism evidence="15 16">
    <name type="scientific">Crassostrea virginica</name>
    <name type="common">Eastern oyster</name>
    <dbReference type="NCBI Taxonomy" id="6565"/>
    <lineage>
        <taxon>Eukaryota</taxon>
        <taxon>Metazoa</taxon>
        <taxon>Spiralia</taxon>
        <taxon>Lophotrochozoa</taxon>
        <taxon>Mollusca</taxon>
        <taxon>Bivalvia</taxon>
        <taxon>Autobranchia</taxon>
        <taxon>Pteriomorphia</taxon>
        <taxon>Ostreida</taxon>
        <taxon>Ostreoidea</taxon>
        <taxon>Ostreidae</taxon>
        <taxon>Crassostrea</taxon>
    </lineage>
</organism>
<keyword evidence="8" id="KW-0245">EGF-like domain</keyword>
<dbReference type="Gene3D" id="2.40.10.10">
    <property type="entry name" value="Trypsin-like serine proteases"/>
    <property type="match status" value="2"/>
</dbReference>
<feature type="chain" id="PRO_5034988937" evidence="10">
    <location>
        <begin position="21"/>
        <end position="914"/>
    </location>
</feature>
<dbReference type="SUPFAM" id="SSF49854">
    <property type="entry name" value="Spermadhesin, CUB domain"/>
    <property type="match status" value="3"/>
</dbReference>
<keyword evidence="3" id="KW-0768">Sushi</keyword>
<protein>
    <submittedName>
        <fullName evidence="16">Uncharacterized protein LOC111110541</fullName>
    </submittedName>
</protein>
<dbReference type="Gene3D" id="2.60.40.10">
    <property type="entry name" value="Immunoglobulins"/>
    <property type="match status" value="2"/>
</dbReference>
<accession>A0A8B8BIL3</accession>
<proteinExistence type="predicted"/>
<feature type="domain" description="CUB" evidence="11">
    <location>
        <begin position="146"/>
        <end position="259"/>
    </location>
</feature>
<dbReference type="PRINTS" id="PR00722">
    <property type="entry name" value="CHYMOTRYPSIN"/>
</dbReference>
<dbReference type="AlphaFoldDB" id="A0A8B8BIL3"/>
<feature type="domain" description="Peptidase S1" evidence="13">
    <location>
        <begin position="662"/>
        <end position="914"/>
    </location>
</feature>
<evidence type="ECO:0000256" key="6">
    <source>
        <dbReference type="ARBA" id="ARBA00023180"/>
    </source>
</evidence>
<dbReference type="PROSITE" id="PS50026">
    <property type="entry name" value="EGF_3"/>
    <property type="match status" value="1"/>
</dbReference>
<feature type="disulfide bond" evidence="7">
    <location>
        <begin position="270"/>
        <end position="297"/>
    </location>
</feature>
<evidence type="ECO:0000256" key="7">
    <source>
        <dbReference type="PROSITE-ProRule" id="PRU00059"/>
    </source>
</evidence>
<dbReference type="RefSeq" id="XP_022302791.1">
    <property type="nucleotide sequence ID" value="XM_022447083.1"/>
</dbReference>
<evidence type="ECO:0000259" key="13">
    <source>
        <dbReference type="PROSITE" id="PS50240"/>
    </source>
</evidence>
<dbReference type="InterPro" id="IPR000742">
    <property type="entry name" value="EGF"/>
</dbReference>
<feature type="domain" description="CUB" evidence="11">
    <location>
        <begin position="28"/>
        <end position="141"/>
    </location>
</feature>
<dbReference type="PROSITE" id="PS00134">
    <property type="entry name" value="TRYPSIN_HIS"/>
    <property type="match status" value="1"/>
</dbReference>
<evidence type="ECO:0000259" key="11">
    <source>
        <dbReference type="PROSITE" id="PS01180"/>
    </source>
</evidence>
<dbReference type="InterPro" id="IPR043504">
    <property type="entry name" value="Peptidase_S1_PA_chymotrypsin"/>
</dbReference>
<feature type="domain" description="Ig-like" evidence="14">
    <location>
        <begin position="550"/>
        <end position="635"/>
    </location>
</feature>
<dbReference type="GO" id="GO:0006508">
    <property type="term" value="P:proteolysis"/>
    <property type="evidence" value="ECO:0007669"/>
    <property type="project" value="UniProtKB-KW"/>
</dbReference>
<dbReference type="Pfam" id="PF13927">
    <property type="entry name" value="Ig_3"/>
    <property type="match status" value="1"/>
</dbReference>
<dbReference type="SMR" id="A0A8B8BIL3"/>
<keyword evidence="2" id="KW-0964">Secreted</keyword>
<dbReference type="InterPro" id="IPR036179">
    <property type="entry name" value="Ig-like_dom_sf"/>
</dbReference>
<dbReference type="InterPro" id="IPR007110">
    <property type="entry name" value="Ig-like_dom"/>
</dbReference>
<evidence type="ECO:0000256" key="1">
    <source>
        <dbReference type="ARBA" id="ARBA00004613"/>
    </source>
</evidence>
<dbReference type="SMART" id="SM00409">
    <property type="entry name" value="IG"/>
    <property type="match status" value="2"/>
</dbReference>
<feature type="disulfide bond" evidence="8">
    <location>
        <begin position="437"/>
        <end position="446"/>
    </location>
</feature>
<evidence type="ECO:0000259" key="14">
    <source>
        <dbReference type="PROSITE" id="PS50835"/>
    </source>
</evidence>
<comment type="caution">
    <text evidence="8">Lacks conserved residue(s) required for the propagation of feature annotation.</text>
</comment>